<dbReference type="Proteomes" id="UP000198583">
    <property type="component" value="Unassembled WGS sequence"/>
</dbReference>
<reference evidence="3" key="1">
    <citation type="submission" date="2016-10" db="EMBL/GenBank/DDBJ databases">
        <authorList>
            <person name="Varghese N."/>
            <person name="Submissions S."/>
        </authorList>
    </citation>
    <scope>NUCLEOTIDE SEQUENCE [LARGE SCALE GENOMIC DNA]</scope>
    <source>
        <strain evidence="3">DSM 44232</strain>
    </source>
</reference>
<organism evidence="2 3">
    <name type="scientific">Lentzea waywayandensis</name>
    <dbReference type="NCBI Taxonomy" id="84724"/>
    <lineage>
        <taxon>Bacteria</taxon>
        <taxon>Bacillati</taxon>
        <taxon>Actinomycetota</taxon>
        <taxon>Actinomycetes</taxon>
        <taxon>Pseudonocardiales</taxon>
        <taxon>Pseudonocardiaceae</taxon>
        <taxon>Lentzea</taxon>
    </lineage>
</organism>
<sequence>MDHDNRHRNKIITVLLATTGIGMVTATALIAVMVLLRGTNGAVSPAEAPTTRSSAQAAATGPAITTPQGACTTPFSVSTPAERTTISASGGAVFSGTACDGDLIWILDFDPTDGYYYQTNERPLLISPAGKWEFRNAPIGNTGDSTGTVYPVVVLRTSAACSDALRAMAPDSSRTVRFTPLPAACPSTTDKENYRVVELVNGGP</sequence>
<keyword evidence="1" id="KW-0472">Membrane</keyword>
<dbReference type="RefSeq" id="WP_093592526.1">
    <property type="nucleotide sequence ID" value="NZ_FOYL01000003.1"/>
</dbReference>
<feature type="transmembrane region" description="Helical" evidence="1">
    <location>
        <begin position="12"/>
        <end position="36"/>
    </location>
</feature>
<dbReference type="STRING" id="84724.SAMN04488564_103623"/>
<accession>A0A1I6E1N9</accession>
<evidence type="ECO:0000256" key="1">
    <source>
        <dbReference type="SAM" id="Phobius"/>
    </source>
</evidence>
<proteinExistence type="predicted"/>
<dbReference type="EMBL" id="FOYL01000003">
    <property type="protein sequence ID" value="SFR11660.1"/>
    <property type="molecule type" value="Genomic_DNA"/>
</dbReference>
<name>A0A1I6E1N9_9PSEU</name>
<dbReference type="OrthoDB" id="3709547at2"/>
<evidence type="ECO:0000313" key="2">
    <source>
        <dbReference type="EMBL" id="SFR11660.1"/>
    </source>
</evidence>
<keyword evidence="1" id="KW-1133">Transmembrane helix</keyword>
<protein>
    <submittedName>
        <fullName evidence="2">Uncharacterized protein</fullName>
    </submittedName>
</protein>
<gene>
    <name evidence="2" type="ORF">SAMN04488564_103623</name>
</gene>
<keyword evidence="1" id="KW-0812">Transmembrane</keyword>
<keyword evidence="3" id="KW-1185">Reference proteome</keyword>
<evidence type="ECO:0000313" key="3">
    <source>
        <dbReference type="Proteomes" id="UP000198583"/>
    </source>
</evidence>
<dbReference type="AlphaFoldDB" id="A0A1I6E1N9"/>